<dbReference type="Pfam" id="PF12804">
    <property type="entry name" value="NTP_transf_3"/>
    <property type="match status" value="1"/>
</dbReference>
<gene>
    <name evidence="5" type="primary">fbiD</name>
    <name evidence="7" type="ORF">B5D80_23395</name>
</gene>
<name>A0A246RHE3_9ACTN</name>
<dbReference type="EC" id="2.7.7.105" evidence="5"/>
<dbReference type="AlphaFoldDB" id="A0A246RHE3"/>
<dbReference type="OrthoDB" id="9151145at2"/>
<dbReference type="NCBIfam" id="TIGR03552">
    <property type="entry name" value="F420_cofC"/>
    <property type="match status" value="1"/>
</dbReference>
<dbReference type="PANTHER" id="PTHR40392">
    <property type="entry name" value="2-PHOSPHO-L-LACTATE GUANYLYLTRANSFERASE"/>
    <property type="match status" value="1"/>
</dbReference>
<keyword evidence="4 5" id="KW-0342">GTP-binding</keyword>
<dbReference type="InterPro" id="IPR002835">
    <property type="entry name" value="CofC"/>
</dbReference>
<feature type="binding site" evidence="5">
    <location>
        <position position="160"/>
    </location>
    <ligand>
        <name>phosphoenolpyruvate</name>
        <dbReference type="ChEBI" id="CHEBI:58702"/>
    </ligand>
</feature>
<dbReference type="GO" id="GO:0043814">
    <property type="term" value="F:phospholactate guanylyltransferase activity"/>
    <property type="evidence" value="ECO:0007669"/>
    <property type="project" value="InterPro"/>
</dbReference>
<dbReference type="SUPFAM" id="SSF53448">
    <property type="entry name" value="Nucleotide-diphospho-sugar transferases"/>
    <property type="match status" value="1"/>
</dbReference>
<evidence type="ECO:0000256" key="1">
    <source>
        <dbReference type="ARBA" id="ARBA00022679"/>
    </source>
</evidence>
<evidence type="ECO:0000259" key="6">
    <source>
        <dbReference type="Pfam" id="PF12804"/>
    </source>
</evidence>
<keyword evidence="3 5" id="KW-0547">Nucleotide-binding</keyword>
<proteinExistence type="inferred from homology"/>
<comment type="similarity">
    <text evidence="5">Belongs to the CofC family.</text>
</comment>
<dbReference type="EMBL" id="MZMV01000045">
    <property type="protein sequence ID" value="OWV03269.1"/>
    <property type="molecule type" value="Genomic_DNA"/>
</dbReference>
<keyword evidence="1 5" id="KW-0808">Transferase</keyword>
<dbReference type="UniPathway" id="UPA00071"/>
<feature type="binding site" evidence="5">
    <location>
        <position position="163"/>
    </location>
    <ligand>
        <name>phosphoenolpyruvate</name>
        <dbReference type="ChEBI" id="CHEBI:58702"/>
    </ligand>
</feature>
<reference evidence="7 8" key="1">
    <citation type="submission" date="2017-03" db="EMBL/GenBank/DDBJ databases">
        <title>Whole genome sequence of Micromonospora wenchangensis, isolated from mangrove soil.</title>
        <authorList>
            <person name="Yang H."/>
        </authorList>
    </citation>
    <scope>NUCLEOTIDE SEQUENCE [LARGE SCALE GENOMIC DNA]</scope>
    <source>
        <strain evidence="7 8">CCTCC AA 2012002</strain>
    </source>
</reference>
<dbReference type="GO" id="GO:0005525">
    <property type="term" value="F:GTP binding"/>
    <property type="evidence" value="ECO:0007669"/>
    <property type="project" value="UniProtKB-KW"/>
</dbReference>
<comment type="function">
    <text evidence="5">Guanylyltransferase that catalyzes the activation of phosphoenolpyruvate (PEP) as enolpyruvoyl-2-diphospho-5'-guanosine, via the condensation of PEP with GTP. It is involved in the biosynthesis of coenzyme F420, a hydride carrier cofactor.</text>
</comment>
<comment type="pathway">
    <text evidence="5">Cofactor biosynthesis; coenzyme F420 biosynthesis.</text>
</comment>
<dbReference type="Gene3D" id="3.90.550.10">
    <property type="entry name" value="Spore Coat Polysaccharide Biosynthesis Protein SpsA, Chain A"/>
    <property type="match status" value="1"/>
</dbReference>
<evidence type="ECO:0000256" key="5">
    <source>
        <dbReference type="HAMAP-Rule" id="MF_02114"/>
    </source>
</evidence>
<evidence type="ECO:0000313" key="8">
    <source>
        <dbReference type="Proteomes" id="UP000197174"/>
    </source>
</evidence>
<dbReference type="InterPro" id="IPR025877">
    <property type="entry name" value="MobA-like_NTP_Trfase"/>
</dbReference>
<evidence type="ECO:0000256" key="2">
    <source>
        <dbReference type="ARBA" id="ARBA00022695"/>
    </source>
</evidence>
<evidence type="ECO:0000313" key="7">
    <source>
        <dbReference type="EMBL" id="OWV03269.1"/>
    </source>
</evidence>
<dbReference type="PANTHER" id="PTHR40392:SF1">
    <property type="entry name" value="2-PHOSPHO-L-LACTATE GUANYLYLTRANSFERASE"/>
    <property type="match status" value="1"/>
</dbReference>
<dbReference type="HAMAP" id="MF_02114">
    <property type="entry name" value="CofC"/>
    <property type="match status" value="1"/>
</dbReference>
<keyword evidence="8" id="KW-1185">Reference proteome</keyword>
<organism evidence="7 8">
    <name type="scientific">Micromonospora wenchangensis</name>
    <dbReference type="NCBI Taxonomy" id="1185415"/>
    <lineage>
        <taxon>Bacteria</taxon>
        <taxon>Bacillati</taxon>
        <taxon>Actinomycetota</taxon>
        <taxon>Actinomycetes</taxon>
        <taxon>Micromonosporales</taxon>
        <taxon>Micromonosporaceae</taxon>
        <taxon>Micromonospora</taxon>
    </lineage>
</organism>
<dbReference type="GO" id="GO:0052645">
    <property type="term" value="P:F420-0 metabolic process"/>
    <property type="evidence" value="ECO:0007669"/>
    <property type="project" value="UniProtKB-UniRule"/>
</dbReference>
<comment type="catalytic activity">
    <reaction evidence="5">
        <text>phosphoenolpyruvate + GTP + H(+) = enolpyruvoyl-2-diphospho-5'-guanosine + diphosphate</text>
        <dbReference type="Rhea" id="RHEA:30519"/>
        <dbReference type="ChEBI" id="CHEBI:15378"/>
        <dbReference type="ChEBI" id="CHEBI:33019"/>
        <dbReference type="ChEBI" id="CHEBI:37565"/>
        <dbReference type="ChEBI" id="CHEBI:58702"/>
        <dbReference type="ChEBI" id="CHEBI:143701"/>
        <dbReference type="EC" id="2.7.7.105"/>
    </reaction>
</comment>
<comment type="caution">
    <text evidence="7">The sequence shown here is derived from an EMBL/GenBank/DDBJ whole genome shotgun (WGS) entry which is preliminary data.</text>
</comment>
<protein>
    <recommendedName>
        <fullName evidence="5">Phosphoenolpyruvate guanylyltransferase</fullName>
        <shortName evidence="5">PEP guanylyltransferase</shortName>
        <ecNumber evidence="5">2.7.7.105</ecNumber>
    </recommendedName>
</protein>
<dbReference type="Proteomes" id="UP000197174">
    <property type="component" value="Unassembled WGS sequence"/>
</dbReference>
<evidence type="ECO:0000256" key="3">
    <source>
        <dbReference type="ARBA" id="ARBA00022741"/>
    </source>
</evidence>
<feature type="binding site" evidence="5">
    <location>
        <position position="144"/>
    </location>
    <ligand>
        <name>phosphoenolpyruvate</name>
        <dbReference type="ChEBI" id="CHEBI:58702"/>
    </ligand>
</feature>
<keyword evidence="2 5" id="KW-0548">Nucleotidyltransferase</keyword>
<accession>A0A246RHE3</accession>
<dbReference type="InterPro" id="IPR029044">
    <property type="entry name" value="Nucleotide-diphossugar_trans"/>
</dbReference>
<evidence type="ECO:0000256" key="4">
    <source>
        <dbReference type="ARBA" id="ARBA00023134"/>
    </source>
</evidence>
<sequence>MGQARWVAVVPVKRLRAAKSRLRGALPAVPHEELALALVADTVGAVLACPAVAEVLVVTADPRVAATVGAAGARVVPDRPDAGLNAALRHGVQVAADDGRSWLAALTADLPALRPVELAAALHAVGTGPTGVRRFVADAPGTGTVLLTTPPGVPLAPRFGAGSAAAHLASGAVPLPGDWPSLRRDVDTAADLADAARLGLGPATGALTGVVPAAPGRTGRRPGTDRPVYGAGMQGTVATFDAQSRTGVLLLDDGTELPFPARAFDASGLRLLRLGQRLTVHTDPDGGVVRVTLPTMV</sequence>
<feature type="domain" description="MobA-like NTP transferase" evidence="6">
    <location>
        <begin position="40"/>
        <end position="129"/>
    </location>
</feature>